<dbReference type="InterPro" id="IPR009100">
    <property type="entry name" value="AcylCoA_DH/oxidase_NM_dom_sf"/>
</dbReference>
<evidence type="ECO:0000259" key="9">
    <source>
        <dbReference type="Pfam" id="PF18158"/>
    </source>
</evidence>
<dbReference type="Proteomes" id="UP000638648">
    <property type="component" value="Unassembled WGS sequence"/>
</dbReference>
<accession>A0A927N2A5</accession>
<comment type="cofactor">
    <cofactor evidence="1 5">
        <name>FAD</name>
        <dbReference type="ChEBI" id="CHEBI:57692"/>
    </cofactor>
</comment>
<dbReference type="RefSeq" id="WP_192753802.1">
    <property type="nucleotide sequence ID" value="NZ_BAABJL010000095.1"/>
</dbReference>
<evidence type="ECO:0000256" key="5">
    <source>
        <dbReference type="RuleBase" id="RU362125"/>
    </source>
</evidence>
<dbReference type="PANTHER" id="PTHR42707">
    <property type="entry name" value="ACYL-COA DEHYDROGENASE"/>
    <property type="match status" value="1"/>
</dbReference>
<dbReference type="GO" id="GO:0003995">
    <property type="term" value="F:acyl-CoA dehydrogenase activity"/>
    <property type="evidence" value="ECO:0007669"/>
    <property type="project" value="InterPro"/>
</dbReference>
<gene>
    <name evidence="10" type="ORF">HEB94_007280</name>
</gene>
<dbReference type="InterPro" id="IPR052904">
    <property type="entry name" value="Acyl-CoA_dehydrogenase-like"/>
</dbReference>
<dbReference type="InterPro" id="IPR036250">
    <property type="entry name" value="AcylCo_DH-like_C"/>
</dbReference>
<dbReference type="PROSITE" id="PS00072">
    <property type="entry name" value="ACYL_COA_DH_1"/>
    <property type="match status" value="1"/>
</dbReference>
<dbReference type="Pfam" id="PF02770">
    <property type="entry name" value="Acyl-CoA_dh_M"/>
    <property type="match status" value="1"/>
</dbReference>
<dbReference type="Gene3D" id="2.40.110.20">
    <property type="match status" value="1"/>
</dbReference>
<reference evidence="10" key="1">
    <citation type="submission" date="2020-10" db="EMBL/GenBank/DDBJ databases">
        <title>Sequencing the genomes of 1000 actinobacteria strains.</title>
        <authorList>
            <person name="Klenk H.-P."/>
        </authorList>
    </citation>
    <scope>NUCLEOTIDE SEQUENCE</scope>
    <source>
        <strain evidence="10">DSM 45354</strain>
    </source>
</reference>
<dbReference type="SUPFAM" id="SSF56645">
    <property type="entry name" value="Acyl-CoA dehydrogenase NM domain-like"/>
    <property type="match status" value="1"/>
</dbReference>
<evidence type="ECO:0000256" key="1">
    <source>
        <dbReference type="ARBA" id="ARBA00001974"/>
    </source>
</evidence>
<proteinExistence type="inferred from homology"/>
<evidence type="ECO:0000313" key="10">
    <source>
        <dbReference type="EMBL" id="MBE1610432.1"/>
    </source>
</evidence>
<feature type="domain" description="Acyl-CoA dehydrogenase/oxidase C-terminal" evidence="7">
    <location>
        <begin position="303"/>
        <end position="457"/>
    </location>
</feature>
<evidence type="ECO:0000259" key="8">
    <source>
        <dbReference type="Pfam" id="PF02770"/>
    </source>
</evidence>
<dbReference type="InterPro" id="IPR006089">
    <property type="entry name" value="Acyl-CoA_DH_CS"/>
</dbReference>
<dbReference type="SUPFAM" id="SSF47203">
    <property type="entry name" value="Acyl-CoA dehydrogenase C-terminal domain-like"/>
    <property type="match status" value="1"/>
</dbReference>
<feature type="domain" description="Adaptive response protein AidB N-terminal" evidence="9">
    <location>
        <begin position="25"/>
        <end position="184"/>
    </location>
</feature>
<dbReference type="PANTHER" id="PTHR42707:SF3">
    <property type="entry name" value="ACYL-COA DEHYDROGENASE AIDB-RELATED"/>
    <property type="match status" value="1"/>
</dbReference>
<keyword evidence="3 5" id="KW-0285">Flavoprotein</keyword>
<keyword evidence="4 5" id="KW-0274">FAD</keyword>
<organism evidence="10 11">
    <name type="scientific">Actinopolymorpha pittospori</name>
    <dbReference type="NCBI Taxonomy" id="648752"/>
    <lineage>
        <taxon>Bacteria</taxon>
        <taxon>Bacillati</taxon>
        <taxon>Actinomycetota</taxon>
        <taxon>Actinomycetes</taxon>
        <taxon>Propionibacteriales</taxon>
        <taxon>Actinopolymorphaceae</taxon>
        <taxon>Actinopolymorpha</taxon>
    </lineage>
</organism>
<dbReference type="Pfam" id="PF00441">
    <property type="entry name" value="Acyl-CoA_dh_1"/>
    <property type="match status" value="1"/>
</dbReference>
<protein>
    <submittedName>
        <fullName evidence="10">Acyl-CoA dehydrogenase</fullName>
    </submittedName>
</protein>
<dbReference type="InterPro" id="IPR009075">
    <property type="entry name" value="AcylCo_DH/oxidase_C"/>
</dbReference>
<feature type="region of interest" description="Disordered" evidence="6">
    <location>
        <begin position="202"/>
        <end position="222"/>
    </location>
</feature>
<comment type="caution">
    <text evidence="10">The sequence shown here is derived from an EMBL/GenBank/DDBJ whole genome shotgun (WGS) entry which is preliminary data.</text>
</comment>
<dbReference type="InterPro" id="IPR006091">
    <property type="entry name" value="Acyl-CoA_Oxase/DH_mid-dom"/>
</dbReference>
<evidence type="ECO:0000256" key="3">
    <source>
        <dbReference type="ARBA" id="ARBA00022630"/>
    </source>
</evidence>
<evidence type="ECO:0000256" key="4">
    <source>
        <dbReference type="ARBA" id="ARBA00022827"/>
    </source>
</evidence>
<evidence type="ECO:0000256" key="2">
    <source>
        <dbReference type="ARBA" id="ARBA00009347"/>
    </source>
</evidence>
<name>A0A927N2A5_9ACTN</name>
<dbReference type="Gene3D" id="6.10.250.600">
    <property type="match status" value="1"/>
</dbReference>
<evidence type="ECO:0000256" key="6">
    <source>
        <dbReference type="SAM" id="MobiDB-lite"/>
    </source>
</evidence>
<dbReference type="InterPro" id="IPR041504">
    <property type="entry name" value="AidB_N"/>
</dbReference>
<feature type="domain" description="Acyl-CoA oxidase/dehydrogenase middle" evidence="8">
    <location>
        <begin position="198"/>
        <end position="293"/>
    </location>
</feature>
<dbReference type="EMBL" id="JADBEM010000001">
    <property type="protein sequence ID" value="MBE1610432.1"/>
    <property type="molecule type" value="Genomic_DNA"/>
</dbReference>
<evidence type="ECO:0000259" key="7">
    <source>
        <dbReference type="Pfam" id="PF00441"/>
    </source>
</evidence>
<dbReference type="AlphaFoldDB" id="A0A927N2A5"/>
<sequence length="567" mass="60255">MESSRPATYLHNGQRASSATHVVVNQPPPLQPYDAYAADAPLREALARWAQPALDATAGSRLAEIGIAAGSAAVRDWAFDAHRHPPRLLTHDRYGARVDEVEFHPSWHRLVDRAVGWGLHATPWSSPEPAPHLTRAAGFYLWSQAEAGNGCPISMTYAAVPALRADGDLAAAWTPALSSTSYDPGLRPVGAKRGALAGMAMTEKQGGSDVRANTTRAEPAGPPGEYALTGHKWFCSAPMCDVFLVLAQAPGGLTCFVVPRVLPDGTRNTFRLMRLKDKLGNRSNASAEVEFDSTWGQRLGEEGRGVPAIIAMVAATRLDCVLTSAALMRRAVTEAVWHATHREAFGRLLADQPAMVNVLADLALEQEAATTLAMRLAAAVDASADPAERALLRIALPAAKYFVCKRASAVAAEALECLGGNGYVEESGLPMLYREAPLNSIWEGSGSVQALDVLRALQREPGALEAWLGEVAPAQGADPRFDRAVEGLLNSLADLTEPEYGARRLAERLTLVLQGALLLRYAPAEVADAFCASRLGPDGSSTLGTLPGGLDAAAILARSDPGRRDRP</sequence>
<evidence type="ECO:0000313" key="11">
    <source>
        <dbReference type="Proteomes" id="UP000638648"/>
    </source>
</evidence>
<keyword evidence="11" id="KW-1185">Reference proteome</keyword>
<keyword evidence="5" id="KW-0560">Oxidoreductase</keyword>
<dbReference type="Gene3D" id="1.20.140.10">
    <property type="entry name" value="Butyryl-CoA Dehydrogenase, subunit A, domain 3"/>
    <property type="match status" value="1"/>
</dbReference>
<dbReference type="Pfam" id="PF18158">
    <property type="entry name" value="AidB_N"/>
    <property type="match status" value="1"/>
</dbReference>
<comment type="similarity">
    <text evidence="2 5">Belongs to the acyl-CoA dehydrogenase family.</text>
</comment>